<accession>A0ACC0MY40</accession>
<organism evidence="1 2">
    <name type="scientific">Rhododendron molle</name>
    <name type="common">Chinese azalea</name>
    <name type="synonym">Azalea mollis</name>
    <dbReference type="NCBI Taxonomy" id="49168"/>
    <lineage>
        <taxon>Eukaryota</taxon>
        <taxon>Viridiplantae</taxon>
        <taxon>Streptophyta</taxon>
        <taxon>Embryophyta</taxon>
        <taxon>Tracheophyta</taxon>
        <taxon>Spermatophyta</taxon>
        <taxon>Magnoliopsida</taxon>
        <taxon>eudicotyledons</taxon>
        <taxon>Gunneridae</taxon>
        <taxon>Pentapetalae</taxon>
        <taxon>asterids</taxon>
        <taxon>Ericales</taxon>
        <taxon>Ericaceae</taxon>
        <taxon>Ericoideae</taxon>
        <taxon>Rhodoreae</taxon>
        <taxon>Rhododendron</taxon>
    </lineage>
</organism>
<keyword evidence="2" id="KW-1185">Reference proteome</keyword>
<protein>
    <submittedName>
        <fullName evidence="1">Uncharacterized protein</fullName>
    </submittedName>
</protein>
<name>A0ACC0MY40_RHOML</name>
<dbReference type="Proteomes" id="UP001062846">
    <property type="component" value="Chromosome 7"/>
</dbReference>
<comment type="caution">
    <text evidence="1">The sequence shown here is derived from an EMBL/GenBank/DDBJ whole genome shotgun (WGS) entry which is preliminary data.</text>
</comment>
<evidence type="ECO:0000313" key="1">
    <source>
        <dbReference type="EMBL" id="KAI8545499.1"/>
    </source>
</evidence>
<evidence type="ECO:0000313" key="2">
    <source>
        <dbReference type="Proteomes" id="UP001062846"/>
    </source>
</evidence>
<gene>
    <name evidence="1" type="ORF">RHMOL_Rhmol07G0044500</name>
</gene>
<dbReference type="EMBL" id="CM046394">
    <property type="protein sequence ID" value="KAI8545499.1"/>
    <property type="molecule type" value="Genomic_DNA"/>
</dbReference>
<proteinExistence type="predicted"/>
<reference evidence="1" key="1">
    <citation type="submission" date="2022-02" db="EMBL/GenBank/DDBJ databases">
        <title>Plant Genome Project.</title>
        <authorList>
            <person name="Zhang R.-G."/>
        </authorList>
    </citation>
    <scope>NUCLEOTIDE SEQUENCE</scope>
    <source>
        <strain evidence="1">AT1</strain>
    </source>
</reference>
<sequence>MIGFSVMLVVAVVVMILVVHRLVVGAEARGDEEATELRIRQLLVPPRPSRAEPWRLDQAIFRSRPEK</sequence>